<proteinExistence type="inferred from homology"/>
<dbReference type="InterPro" id="IPR004401">
    <property type="entry name" value="YbaB/EbfC"/>
</dbReference>
<protein>
    <recommendedName>
        <fullName evidence="2">Nucleoid-associated protein LPTSP4_07700</fullName>
    </recommendedName>
</protein>
<comment type="similarity">
    <text evidence="2">Belongs to the YbaB/EbfC family.</text>
</comment>
<comment type="caution">
    <text evidence="4">The sequence shown here is derived from an EMBL/GenBank/DDBJ whole genome shotgun (WGS) entry which is preliminary data.</text>
</comment>
<name>A0A2P2DXF5_9LEPT</name>
<dbReference type="NCBIfam" id="TIGR00103">
    <property type="entry name" value="DNA_YbaB_EbfC"/>
    <property type="match status" value="1"/>
</dbReference>
<comment type="function">
    <text evidence="2">Binds to DNA and alters its conformation. May be involved in regulation of gene expression, nucleoid organization and DNA protection.</text>
</comment>
<dbReference type="EMBL" id="BFBB01000002">
    <property type="protein sequence ID" value="GBF49260.1"/>
    <property type="molecule type" value="Genomic_DNA"/>
</dbReference>
<dbReference type="OrthoDB" id="331562at2"/>
<comment type="subcellular location">
    <subcellularLocation>
        <location evidence="2">Cytoplasm</location>
        <location evidence="2">Nucleoid</location>
    </subcellularLocation>
</comment>
<sequence length="106" mass="11675">MFGGAGGNKFEMLKQMKKMRSQVKTMEKELANLNFVGISKNKLLSITLDGKFQMKSIQIEDELLEKKDKIVLEKSIQEAYAKALSEAQAGAAKQMQAMGGFPGLGM</sequence>
<feature type="coiled-coil region" evidence="3">
    <location>
        <begin position="9"/>
        <end position="36"/>
    </location>
</feature>
<reference evidence="4 5" key="1">
    <citation type="submission" date="2018-02" db="EMBL/GenBank/DDBJ databases">
        <title>Novel Leptospira species isolated from soil and water in Japan.</title>
        <authorList>
            <person name="Nakao R."/>
            <person name="Masuzawa T."/>
        </authorList>
    </citation>
    <scope>NUCLEOTIDE SEQUENCE [LARGE SCALE GENOMIC DNA]</scope>
    <source>
        <strain evidence="4 5">YH101</strain>
    </source>
</reference>
<dbReference type="PANTHER" id="PTHR33449:SF1">
    <property type="entry name" value="NUCLEOID-ASSOCIATED PROTEIN YBAB"/>
    <property type="match status" value="1"/>
</dbReference>
<dbReference type="RefSeq" id="WP_108973866.1">
    <property type="nucleotide sequence ID" value="NZ_BFBB01000002.1"/>
</dbReference>
<keyword evidence="2" id="KW-0963">Cytoplasm</keyword>
<dbReference type="Gene3D" id="3.30.1310.10">
    <property type="entry name" value="Nucleoid-associated protein YbaB-like domain"/>
    <property type="match status" value="1"/>
</dbReference>
<dbReference type="Proteomes" id="UP000245133">
    <property type="component" value="Unassembled WGS sequence"/>
</dbReference>
<keyword evidence="5" id="KW-1185">Reference proteome</keyword>
<dbReference type="PANTHER" id="PTHR33449">
    <property type="entry name" value="NUCLEOID-ASSOCIATED PROTEIN YBAB"/>
    <property type="match status" value="1"/>
</dbReference>
<organism evidence="4 5">
    <name type="scientific">Leptospira ryugenii</name>
    <dbReference type="NCBI Taxonomy" id="1917863"/>
    <lineage>
        <taxon>Bacteria</taxon>
        <taxon>Pseudomonadati</taxon>
        <taxon>Spirochaetota</taxon>
        <taxon>Spirochaetia</taxon>
        <taxon>Leptospirales</taxon>
        <taxon>Leptospiraceae</taxon>
        <taxon>Leptospira</taxon>
    </lineage>
</organism>
<evidence type="ECO:0000313" key="4">
    <source>
        <dbReference type="EMBL" id="GBF49260.1"/>
    </source>
</evidence>
<comment type="subunit">
    <text evidence="2">Homodimer.</text>
</comment>
<evidence type="ECO:0000256" key="3">
    <source>
        <dbReference type="SAM" id="Coils"/>
    </source>
</evidence>
<dbReference type="GO" id="GO:0043590">
    <property type="term" value="C:bacterial nucleoid"/>
    <property type="evidence" value="ECO:0007669"/>
    <property type="project" value="UniProtKB-UniRule"/>
</dbReference>
<keyword evidence="3" id="KW-0175">Coiled coil</keyword>
<dbReference type="Pfam" id="PF02575">
    <property type="entry name" value="YbaB_DNA_bd"/>
    <property type="match status" value="1"/>
</dbReference>
<dbReference type="SUPFAM" id="SSF82607">
    <property type="entry name" value="YbaB-like"/>
    <property type="match status" value="1"/>
</dbReference>
<accession>A0A2P2DXF5</accession>
<dbReference type="GO" id="GO:0005829">
    <property type="term" value="C:cytosol"/>
    <property type="evidence" value="ECO:0007669"/>
    <property type="project" value="TreeGrafter"/>
</dbReference>
<dbReference type="GO" id="GO:0003677">
    <property type="term" value="F:DNA binding"/>
    <property type="evidence" value="ECO:0007669"/>
    <property type="project" value="UniProtKB-UniRule"/>
</dbReference>
<dbReference type="InterPro" id="IPR036894">
    <property type="entry name" value="YbaB-like_sf"/>
</dbReference>
<gene>
    <name evidence="4" type="ORF">LPTSP4_07700</name>
</gene>
<dbReference type="AlphaFoldDB" id="A0A2P2DXF5"/>
<evidence type="ECO:0000256" key="2">
    <source>
        <dbReference type="HAMAP-Rule" id="MF_00274"/>
    </source>
</evidence>
<dbReference type="HAMAP" id="MF_00274">
    <property type="entry name" value="DNA_YbaB_EbfC"/>
    <property type="match status" value="1"/>
</dbReference>
<dbReference type="PIRSF" id="PIRSF004555">
    <property type="entry name" value="UCP004555"/>
    <property type="match status" value="1"/>
</dbReference>
<evidence type="ECO:0000256" key="1">
    <source>
        <dbReference type="ARBA" id="ARBA00023125"/>
    </source>
</evidence>
<keyword evidence="1 2" id="KW-0238">DNA-binding</keyword>
<evidence type="ECO:0000313" key="5">
    <source>
        <dbReference type="Proteomes" id="UP000245133"/>
    </source>
</evidence>